<keyword evidence="3" id="KW-1185">Reference proteome</keyword>
<dbReference type="CDD" id="cd00158">
    <property type="entry name" value="RHOD"/>
    <property type="match status" value="1"/>
</dbReference>
<dbReference type="Gene3D" id="3.40.250.10">
    <property type="entry name" value="Rhodanese-like domain"/>
    <property type="match status" value="1"/>
</dbReference>
<accession>A0A1H2U9N3</accession>
<dbReference type="PANTHER" id="PTHR45431:SF3">
    <property type="entry name" value="RHODANESE-LIKE DOMAIN-CONTAINING PROTEIN 15, CHLOROPLASTIC"/>
    <property type="match status" value="1"/>
</dbReference>
<dbReference type="PANTHER" id="PTHR45431">
    <property type="entry name" value="RHODANESE-LIKE DOMAIN-CONTAINING PROTEIN 15, CHLOROPLASTIC"/>
    <property type="match status" value="1"/>
</dbReference>
<dbReference type="GO" id="GO:0016740">
    <property type="term" value="F:transferase activity"/>
    <property type="evidence" value="ECO:0007669"/>
    <property type="project" value="UniProtKB-KW"/>
</dbReference>
<evidence type="ECO:0000259" key="1">
    <source>
        <dbReference type="PROSITE" id="PS50206"/>
    </source>
</evidence>
<dbReference type="PROSITE" id="PS50206">
    <property type="entry name" value="RHODANESE_3"/>
    <property type="match status" value="1"/>
</dbReference>
<dbReference type="AlphaFoldDB" id="A0A1H2U9N3"/>
<dbReference type="SUPFAM" id="SSF52821">
    <property type="entry name" value="Rhodanese/Cell cycle control phosphatase"/>
    <property type="match status" value="1"/>
</dbReference>
<gene>
    <name evidence="2" type="ORF">SAMN04487892_1481</name>
</gene>
<reference evidence="3" key="1">
    <citation type="submission" date="2016-10" db="EMBL/GenBank/DDBJ databases">
        <authorList>
            <person name="Varghese N."/>
            <person name="Submissions S."/>
        </authorList>
    </citation>
    <scope>NUCLEOTIDE SEQUENCE [LARGE SCALE GENOMIC DNA]</scope>
    <source>
        <strain evidence="3">DSM 25030</strain>
    </source>
</reference>
<dbReference type="InterPro" id="IPR052367">
    <property type="entry name" value="Thiosulfate_ST/Rhodanese-like"/>
</dbReference>
<dbReference type="EMBL" id="FNMY01000002">
    <property type="protein sequence ID" value="SDW52144.1"/>
    <property type="molecule type" value="Genomic_DNA"/>
</dbReference>
<dbReference type="SMART" id="SM00450">
    <property type="entry name" value="RHOD"/>
    <property type="match status" value="1"/>
</dbReference>
<evidence type="ECO:0000313" key="3">
    <source>
        <dbReference type="Proteomes" id="UP000199592"/>
    </source>
</evidence>
<dbReference type="OrthoDB" id="9808735at2"/>
<sequence>MSLLSMLFRGTLPEEIQILDREEYHEAISKGKVQLVDVRTKSEFMGGHIKGASNIDYFQGSAFASAFSKFKKDKPLYIYCQSGNRSQQAARKLASMGFTKIYDLRGGYGRWTY</sequence>
<dbReference type="Proteomes" id="UP000199592">
    <property type="component" value="Unassembled WGS sequence"/>
</dbReference>
<feature type="domain" description="Rhodanese" evidence="1">
    <location>
        <begin position="29"/>
        <end position="113"/>
    </location>
</feature>
<organism evidence="2 3">
    <name type="scientific">Flagellimonas zhangzhouensis</name>
    <dbReference type="NCBI Taxonomy" id="1073328"/>
    <lineage>
        <taxon>Bacteria</taxon>
        <taxon>Pseudomonadati</taxon>
        <taxon>Bacteroidota</taxon>
        <taxon>Flavobacteriia</taxon>
        <taxon>Flavobacteriales</taxon>
        <taxon>Flavobacteriaceae</taxon>
        <taxon>Flagellimonas</taxon>
    </lineage>
</organism>
<keyword evidence="2" id="KW-0808">Transferase</keyword>
<dbReference type="InterPro" id="IPR001763">
    <property type="entry name" value="Rhodanese-like_dom"/>
</dbReference>
<dbReference type="RefSeq" id="WP_090292889.1">
    <property type="nucleotide sequence ID" value="NZ_FNKI01000001.1"/>
</dbReference>
<dbReference type="Pfam" id="PF00581">
    <property type="entry name" value="Rhodanese"/>
    <property type="match status" value="1"/>
</dbReference>
<name>A0A1H2U9N3_9FLAO</name>
<evidence type="ECO:0000313" key="2">
    <source>
        <dbReference type="EMBL" id="SDW52144.1"/>
    </source>
</evidence>
<proteinExistence type="predicted"/>
<dbReference type="STRING" id="1073328.SAMN05216294_0812"/>
<protein>
    <submittedName>
        <fullName evidence="2">Rhodanese-related sulfurtransferase</fullName>
    </submittedName>
</protein>
<dbReference type="InterPro" id="IPR036873">
    <property type="entry name" value="Rhodanese-like_dom_sf"/>
</dbReference>